<proteinExistence type="predicted"/>
<sequence>MISTAIPAKLISVKTWRAQPTEQPVARWAERTAHAIPLLVLPWCLWRLPFGFGFTMGMAEDQGSLAGWAPFYVFGLSIFSEGAAHLAYGLVRGWGEVVPRWVPRLAGRRIPPLAAVVPATVGGLVMTGVLIQTVLIWLHTPGMKGPEYSSAWWRLLSDICIAPGLLWGPLVLLLTRAYYVRRSRSESRIRR</sequence>
<evidence type="ECO:0000313" key="3">
    <source>
        <dbReference type="Proteomes" id="UP001499854"/>
    </source>
</evidence>
<evidence type="ECO:0000256" key="1">
    <source>
        <dbReference type="SAM" id="Phobius"/>
    </source>
</evidence>
<comment type="caution">
    <text evidence="2">The sequence shown here is derived from an EMBL/GenBank/DDBJ whole genome shotgun (WGS) entry which is preliminary data.</text>
</comment>
<dbReference type="Proteomes" id="UP001499854">
    <property type="component" value="Unassembled WGS sequence"/>
</dbReference>
<feature type="transmembrane region" description="Helical" evidence="1">
    <location>
        <begin position="71"/>
        <end position="91"/>
    </location>
</feature>
<evidence type="ECO:0000313" key="2">
    <source>
        <dbReference type="EMBL" id="GAA1964690.1"/>
    </source>
</evidence>
<keyword evidence="1" id="KW-0472">Membrane</keyword>
<accession>A0ABN2R742</accession>
<keyword evidence="1" id="KW-0812">Transmembrane</keyword>
<gene>
    <name evidence="2" type="ORF">GCM10009838_22550</name>
</gene>
<feature type="transmembrane region" description="Helical" evidence="1">
    <location>
        <begin position="112"/>
        <end position="139"/>
    </location>
</feature>
<feature type="transmembrane region" description="Helical" evidence="1">
    <location>
        <begin position="151"/>
        <end position="174"/>
    </location>
</feature>
<name>A0ABN2R742_9ACTN</name>
<protein>
    <submittedName>
        <fullName evidence="2">Uncharacterized protein</fullName>
    </submittedName>
</protein>
<organism evidence="2 3">
    <name type="scientific">Catenulispora subtropica</name>
    <dbReference type="NCBI Taxonomy" id="450798"/>
    <lineage>
        <taxon>Bacteria</taxon>
        <taxon>Bacillati</taxon>
        <taxon>Actinomycetota</taxon>
        <taxon>Actinomycetes</taxon>
        <taxon>Catenulisporales</taxon>
        <taxon>Catenulisporaceae</taxon>
        <taxon>Catenulispora</taxon>
    </lineage>
</organism>
<dbReference type="RefSeq" id="WP_344656906.1">
    <property type="nucleotide sequence ID" value="NZ_BAAAQM010000010.1"/>
</dbReference>
<keyword evidence="1" id="KW-1133">Transmembrane helix</keyword>
<dbReference type="EMBL" id="BAAAQM010000010">
    <property type="protein sequence ID" value="GAA1964690.1"/>
    <property type="molecule type" value="Genomic_DNA"/>
</dbReference>
<reference evidence="2 3" key="1">
    <citation type="journal article" date="2019" name="Int. J. Syst. Evol. Microbiol.">
        <title>The Global Catalogue of Microorganisms (GCM) 10K type strain sequencing project: providing services to taxonomists for standard genome sequencing and annotation.</title>
        <authorList>
            <consortium name="The Broad Institute Genomics Platform"/>
            <consortium name="The Broad Institute Genome Sequencing Center for Infectious Disease"/>
            <person name="Wu L."/>
            <person name="Ma J."/>
        </authorList>
    </citation>
    <scope>NUCLEOTIDE SEQUENCE [LARGE SCALE GENOMIC DNA]</scope>
    <source>
        <strain evidence="2 3">JCM 16013</strain>
    </source>
</reference>
<feature type="transmembrane region" description="Helical" evidence="1">
    <location>
        <begin position="36"/>
        <end position="59"/>
    </location>
</feature>
<keyword evidence="3" id="KW-1185">Reference proteome</keyword>